<evidence type="ECO:0000256" key="1">
    <source>
        <dbReference type="SAM" id="MobiDB-lite"/>
    </source>
</evidence>
<gene>
    <name evidence="2" type="ORF">E2C01_092306</name>
</gene>
<organism evidence="2 3">
    <name type="scientific">Portunus trituberculatus</name>
    <name type="common">Swimming crab</name>
    <name type="synonym">Neptunus trituberculatus</name>
    <dbReference type="NCBI Taxonomy" id="210409"/>
    <lineage>
        <taxon>Eukaryota</taxon>
        <taxon>Metazoa</taxon>
        <taxon>Ecdysozoa</taxon>
        <taxon>Arthropoda</taxon>
        <taxon>Crustacea</taxon>
        <taxon>Multicrustacea</taxon>
        <taxon>Malacostraca</taxon>
        <taxon>Eumalacostraca</taxon>
        <taxon>Eucarida</taxon>
        <taxon>Decapoda</taxon>
        <taxon>Pleocyemata</taxon>
        <taxon>Brachyura</taxon>
        <taxon>Eubrachyura</taxon>
        <taxon>Portunoidea</taxon>
        <taxon>Portunidae</taxon>
        <taxon>Portuninae</taxon>
        <taxon>Portunus</taxon>
    </lineage>
</organism>
<sequence length="89" mass="10499">MDEFPTTPELKPEIDQNQTSEEPSDRDLYLDTRRYLEGVRERTRNRLLDRGGEVQKCLRIRAQVLTWHKRSAAINIGAVKYRCCIYCLV</sequence>
<protein>
    <submittedName>
        <fullName evidence="2">Uncharacterized protein</fullName>
    </submittedName>
</protein>
<name>A0A5B7JVF7_PORTR</name>
<accession>A0A5B7JVF7</accession>
<dbReference type="EMBL" id="VSRR010108277">
    <property type="protein sequence ID" value="MPC97018.1"/>
    <property type="molecule type" value="Genomic_DNA"/>
</dbReference>
<comment type="caution">
    <text evidence="2">The sequence shown here is derived from an EMBL/GenBank/DDBJ whole genome shotgun (WGS) entry which is preliminary data.</text>
</comment>
<reference evidence="2 3" key="1">
    <citation type="submission" date="2019-05" db="EMBL/GenBank/DDBJ databases">
        <title>Another draft genome of Portunus trituberculatus and its Hox gene families provides insights of decapod evolution.</title>
        <authorList>
            <person name="Jeong J.-H."/>
            <person name="Song I."/>
            <person name="Kim S."/>
            <person name="Choi T."/>
            <person name="Kim D."/>
            <person name="Ryu S."/>
            <person name="Kim W."/>
        </authorList>
    </citation>
    <scope>NUCLEOTIDE SEQUENCE [LARGE SCALE GENOMIC DNA]</scope>
    <source>
        <tissue evidence="2">Muscle</tissue>
    </source>
</reference>
<evidence type="ECO:0000313" key="2">
    <source>
        <dbReference type="EMBL" id="MPC97018.1"/>
    </source>
</evidence>
<keyword evidence="3" id="KW-1185">Reference proteome</keyword>
<dbReference type="AlphaFoldDB" id="A0A5B7JVF7"/>
<proteinExistence type="predicted"/>
<evidence type="ECO:0000313" key="3">
    <source>
        <dbReference type="Proteomes" id="UP000324222"/>
    </source>
</evidence>
<feature type="region of interest" description="Disordered" evidence="1">
    <location>
        <begin position="1"/>
        <end position="25"/>
    </location>
</feature>
<dbReference type="Proteomes" id="UP000324222">
    <property type="component" value="Unassembled WGS sequence"/>
</dbReference>